<feature type="domain" description="DRBM" evidence="4">
    <location>
        <begin position="308"/>
        <end position="363"/>
    </location>
</feature>
<evidence type="ECO:0000259" key="4">
    <source>
        <dbReference type="Pfam" id="PF00035"/>
    </source>
</evidence>
<proteinExistence type="predicted"/>
<dbReference type="GO" id="GO:0016442">
    <property type="term" value="C:RISC complex"/>
    <property type="evidence" value="ECO:0007669"/>
    <property type="project" value="TreeGrafter"/>
</dbReference>
<dbReference type="InterPro" id="IPR014720">
    <property type="entry name" value="dsRBD_dom"/>
</dbReference>
<dbReference type="Pfam" id="PF00035">
    <property type="entry name" value="dsrm"/>
    <property type="match status" value="1"/>
</dbReference>
<organism evidence="5 6">
    <name type="scientific">Bursaphelenchus xylophilus</name>
    <name type="common">Pinewood nematode worm</name>
    <name type="synonym">Aphelenchoides xylophilus</name>
    <dbReference type="NCBI Taxonomy" id="6326"/>
    <lineage>
        <taxon>Eukaryota</taxon>
        <taxon>Metazoa</taxon>
        <taxon>Ecdysozoa</taxon>
        <taxon>Nematoda</taxon>
        <taxon>Chromadorea</taxon>
        <taxon>Rhabditida</taxon>
        <taxon>Tylenchina</taxon>
        <taxon>Tylenchomorpha</taxon>
        <taxon>Aphelenchoidea</taxon>
        <taxon>Aphelenchoididae</taxon>
        <taxon>Bursaphelenchus</taxon>
    </lineage>
</organism>
<dbReference type="SUPFAM" id="SSF54768">
    <property type="entry name" value="dsRNA-binding domain-like"/>
    <property type="match status" value="1"/>
</dbReference>
<evidence type="ECO:0000256" key="2">
    <source>
        <dbReference type="SAM" id="MobiDB-lite"/>
    </source>
</evidence>
<dbReference type="Proteomes" id="UP000659654">
    <property type="component" value="Unassembled WGS sequence"/>
</dbReference>
<keyword evidence="3" id="KW-0472">Membrane</keyword>
<keyword evidence="3" id="KW-1133">Transmembrane helix</keyword>
<comment type="caution">
    <text evidence="5">The sequence shown here is derived from an EMBL/GenBank/DDBJ whole genome shotgun (WGS) entry which is preliminary data.</text>
</comment>
<dbReference type="Gene3D" id="3.40.1690.20">
    <property type="match status" value="1"/>
</dbReference>
<dbReference type="InterPro" id="IPR051247">
    <property type="entry name" value="RLC_Component"/>
</dbReference>
<keyword evidence="3" id="KW-0812">Transmembrane</keyword>
<dbReference type="SMR" id="A0A7I8WWS2"/>
<dbReference type="GO" id="GO:0005737">
    <property type="term" value="C:cytoplasm"/>
    <property type="evidence" value="ECO:0007669"/>
    <property type="project" value="TreeGrafter"/>
</dbReference>
<sequence>MLARRILGQSRFVMFKPPAMSCTSIIIQHRTVRFKASNGHHSEEKGHKEEREQKTDEKKDEYEGEKEKPEVKIDPETAKKLRLFGLLTFVTSGILSFYLLKQMFASPMVGGDPIPFNDFVEKFLKAGEIKYIIYSPSQGVAMAQLHEGAVIEGKPWPQPMVLVQYKHPTGENSNFEAEVRKVEEELGMSHKPGQTLAALLEEGCRRYKNCQPVKNNFETANGQHGTELSIEEFKAQSISRNRKTAQHLAARDVLLQIVRAGRYKDFFIPGDNQAEAEQYILGLQPELGTDEQMANENWPGKCDLLCAQKRINSKPTYDIEAIEEQNQTLKMFKCVCTLKSIIVTEVGTSKKKAKAAAAKRMYDRINEEIQGVVELNIIQNEPKNKESKFTEVKEKEEVMLEGRFSEWLRGKLEKWSDLEHVVHDRCKDAYPLFQRVCSVAEKDQQSILKKIWPNMKYKFLLDLNQSTPFEDSMIESLQKDIDHNPILKDEITVFLDIYCDDKCNNVFTGTGKNIAIAKELACCSALMFLKVYVDAHVK</sequence>
<feature type="transmembrane region" description="Helical" evidence="3">
    <location>
        <begin position="81"/>
        <end position="100"/>
    </location>
</feature>
<keyword evidence="1" id="KW-0694">RNA-binding</keyword>
<dbReference type="GO" id="GO:0070578">
    <property type="term" value="C:RISC-loading complex"/>
    <property type="evidence" value="ECO:0007669"/>
    <property type="project" value="TreeGrafter"/>
</dbReference>
<evidence type="ECO:0000256" key="1">
    <source>
        <dbReference type="ARBA" id="ARBA00022884"/>
    </source>
</evidence>
<feature type="region of interest" description="Disordered" evidence="2">
    <location>
        <begin position="36"/>
        <end position="70"/>
    </location>
</feature>
<dbReference type="GO" id="GO:0030422">
    <property type="term" value="P:siRNA processing"/>
    <property type="evidence" value="ECO:0007669"/>
    <property type="project" value="TreeGrafter"/>
</dbReference>
<dbReference type="AlphaFoldDB" id="A0A7I8WWS2"/>
<dbReference type="EMBL" id="CAJFCV020000002">
    <property type="protein sequence ID" value="CAG9099398.1"/>
    <property type="molecule type" value="Genomic_DNA"/>
</dbReference>
<dbReference type="GO" id="GO:0070920">
    <property type="term" value="P:regulation of regulatory ncRNA processing"/>
    <property type="evidence" value="ECO:0007669"/>
    <property type="project" value="TreeGrafter"/>
</dbReference>
<evidence type="ECO:0000313" key="6">
    <source>
        <dbReference type="Proteomes" id="UP000659654"/>
    </source>
</evidence>
<gene>
    <name evidence="5" type="ORF">BXYJ_LOCUS4493</name>
</gene>
<keyword evidence="6" id="KW-1185">Reference proteome</keyword>
<protein>
    <submittedName>
        <fullName evidence="5">(pine wood nematode) hypothetical protein</fullName>
    </submittedName>
</protein>
<feature type="compositionally biased region" description="Basic and acidic residues" evidence="2">
    <location>
        <begin position="40"/>
        <end position="70"/>
    </location>
</feature>
<dbReference type="EMBL" id="CAJFDI010000002">
    <property type="protein sequence ID" value="CAD5216365.1"/>
    <property type="molecule type" value="Genomic_DNA"/>
</dbReference>
<dbReference type="Proteomes" id="UP000582659">
    <property type="component" value="Unassembled WGS sequence"/>
</dbReference>
<reference evidence="5" key="1">
    <citation type="submission" date="2020-09" db="EMBL/GenBank/DDBJ databases">
        <authorList>
            <person name="Kikuchi T."/>
        </authorList>
    </citation>
    <scope>NUCLEOTIDE SEQUENCE</scope>
    <source>
        <strain evidence="5">Ka4C1</strain>
    </source>
</reference>
<name>A0A7I8WWS2_BURXY</name>
<evidence type="ECO:0000313" key="5">
    <source>
        <dbReference type="EMBL" id="CAD5216365.1"/>
    </source>
</evidence>
<dbReference type="PANTHER" id="PTHR46205">
    <property type="entry name" value="LOQUACIOUS, ISOFORM B"/>
    <property type="match status" value="1"/>
</dbReference>
<dbReference type="Gene3D" id="3.30.160.20">
    <property type="match status" value="2"/>
</dbReference>
<evidence type="ECO:0000256" key="3">
    <source>
        <dbReference type="SAM" id="Phobius"/>
    </source>
</evidence>
<dbReference type="OrthoDB" id="5863565at2759"/>
<accession>A0A7I8WWS2</accession>
<dbReference type="GO" id="GO:0003725">
    <property type="term" value="F:double-stranded RNA binding"/>
    <property type="evidence" value="ECO:0007669"/>
    <property type="project" value="TreeGrafter"/>
</dbReference>
<dbReference type="PANTHER" id="PTHR46205:SF3">
    <property type="entry name" value="LOQUACIOUS, ISOFORM B"/>
    <property type="match status" value="1"/>
</dbReference>
<dbReference type="GO" id="GO:0035197">
    <property type="term" value="F:siRNA binding"/>
    <property type="evidence" value="ECO:0007669"/>
    <property type="project" value="TreeGrafter"/>
</dbReference>
<dbReference type="GO" id="GO:0005634">
    <property type="term" value="C:nucleus"/>
    <property type="evidence" value="ECO:0007669"/>
    <property type="project" value="TreeGrafter"/>
</dbReference>